<dbReference type="Proteomes" id="UP000646426">
    <property type="component" value="Unassembled WGS sequence"/>
</dbReference>
<dbReference type="EMBL" id="BMYD01000003">
    <property type="protein sequence ID" value="GHA82192.1"/>
    <property type="molecule type" value="Genomic_DNA"/>
</dbReference>
<reference evidence="2" key="1">
    <citation type="journal article" date="2014" name="Int. J. Syst. Evol. Microbiol.">
        <title>Complete genome sequence of Corynebacterium casei LMG S-19264T (=DSM 44701T), isolated from a smear-ripened cheese.</title>
        <authorList>
            <consortium name="US DOE Joint Genome Institute (JGI-PGF)"/>
            <person name="Walter F."/>
            <person name="Albersmeier A."/>
            <person name="Kalinowski J."/>
            <person name="Ruckert C."/>
        </authorList>
    </citation>
    <scope>NUCLEOTIDE SEQUENCE</scope>
    <source>
        <strain evidence="2">KCTC 23077</strain>
    </source>
</reference>
<keyword evidence="3" id="KW-1185">Reference proteome</keyword>
<dbReference type="PANTHER" id="PTHR34700">
    <property type="entry name" value="POTASSIUM BINDING PROTEIN KBP"/>
    <property type="match status" value="1"/>
</dbReference>
<dbReference type="InterPro" id="IPR036779">
    <property type="entry name" value="LysM_dom_sf"/>
</dbReference>
<accession>A0A918T3K9</accession>
<dbReference type="NCBIfam" id="TIGR02594">
    <property type="entry name" value="TIGR02594 family protein"/>
    <property type="match status" value="1"/>
</dbReference>
<evidence type="ECO:0000313" key="3">
    <source>
        <dbReference type="Proteomes" id="UP000646426"/>
    </source>
</evidence>
<dbReference type="SUPFAM" id="SSF54106">
    <property type="entry name" value="LysM domain"/>
    <property type="match status" value="1"/>
</dbReference>
<reference evidence="2" key="2">
    <citation type="submission" date="2020-09" db="EMBL/GenBank/DDBJ databases">
        <authorList>
            <person name="Sun Q."/>
            <person name="Kim S."/>
        </authorList>
    </citation>
    <scope>NUCLEOTIDE SEQUENCE</scope>
    <source>
        <strain evidence="2">KCTC 23077</strain>
    </source>
</reference>
<feature type="domain" description="LysM" evidence="1">
    <location>
        <begin position="265"/>
        <end position="311"/>
    </location>
</feature>
<evidence type="ECO:0000259" key="1">
    <source>
        <dbReference type="PROSITE" id="PS51782"/>
    </source>
</evidence>
<dbReference type="InterPro" id="IPR052196">
    <property type="entry name" value="Bact_Kbp"/>
</dbReference>
<protein>
    <submittedName>
        <fullName evidence="2">Peptidoglycan-binding protein LysM</fullName>
    </submittedName>
</protein>
<comment type="caution">
    <text evidence="2">The sequence shown here is derived from an EMBL/GenBank/DDBJ whole genome shotgun (WGS) entry which is preliminary data.</text>
</comment>
<evidence type="ECO:0000313" key="2">
    <source>
        <dbReference type="EMBL" id="GHA82192.1"/>
    </source>
</evidence>
<dbReference type="PANTHER" id="PTHR34700:SF4">
    <property type="entry name" value="PHAGE-LIKE ELEMENT PBSX PROTEIN XKDP"/>
    <property type="match status" value="1"/>
</dbReference>
<dbReference type="Gene3D" id="3.10.350.10">
    <property type="entry name" value="LysM domain"/>
    <property type="match status" value="1"/>
</dbReference>
<dbReference type="AlphaFoldDB" id="A0A918T3K9"/>
<gene>
    <name evidence="2" type="ORF">GCM10007067_20160</name>
</gene>
<dbReference type="SMART" id="SM00257">
    <property type="entry name" value="LysM"/>
    <property type="match status" value="1"/>
</dbReference>
<proteinExistence type="predicted"/>
<dbReference type="RefSeq" id="WP_189456093.1">
    <property type="nucleotide sequence ID" value="NZ_BMYD01000003.1"/>
</dbReference>
<organism evidence="2 3">
    <name type="scientific">Cognatilysobacter bugurensis</name>
    <dbReference type="NCBI Taxonomy" id="543356"/>
    <lineage>
        <taxon>Bacteria</taxon>
        <taxon>Pseudomonadati</taxon>
        <taxon>Pseudomonadota</taxon>
        <taxon>Gammaproteobacteria</taxon>
        <taxon>Lysobacterales</taxon>
        <taxon>Lysobacteraceae</taxon>
        <taxon>Cognatilysobacter</taxon>
    </lineage>
</organism>
<dbReference type="PROSITE" id="PS51782">
    <property type="entry name" value="LYSM"/>
    <property type="match status" value="1"/>
</dbReference>
<dbReference type="InterPro" id="IPR018392">
    <property type="entry name" value="LysM"/>
</dbReference>
<sequence>MKKFIKAVFHQDIRTIEFMAENGDRMLRSGGTLAWLFNNPGNLRPKKNSIYPGQIGIGETKYGKLCVFSSVEAGRSEKRALLRRKYNPMTLRKAIYTYAPPNDNNDSEAYLSFVKRKTGLSDTVVLEDLSDAQLDSLMAAMEQMEGFDAKKETRKEKWVCATVVTFSDGARPLPNQPVVIKRGASTVEATTDAYGRLPPLVTLTAGELVTLLVRKGSESLEQIGEFLLPARSQSLVFLRSSEEHAGTLAGHNPRPSNRRTKPKPVRYVIQPGDTMARIAERFRVDAKELAAANKDTVRNPNRIFPGQVLWIHDGPAPQSAQPQQLASVRKLAPAARSKENTGHPLAIVPLRSKRAPWMEIAIAELKRWGGIKEVVIDDSINYHKEIGLQFRSLSTAWCASFVNYCLKSSGFRHSGSAGSQSFRTSQNFYRLAAPVYGALVVYSNPAKPGQGHVAFVYCKLKGGDLAVLGGNQGDSITFNPHKSVYIQKLKYKLEGYFVPIAYREYAEQQLAQGGDLGDATLTLASLRSEFGKTTTSTQADQNTR</sequence>
<dbReference type="Pfam" id="PF01476">
    <property type="entry name" value="LysM"/>
    <property type="match status" value="1"/>
</dbReference>
<name>A0A918T3K9_9GAMM</name>
<dbReference type="CDD" id="cd00118">
    <property type="entry name" value="LysM"/>
    <property type="match status" value="1"/>
</dbReference>
<dbReference type="InterPro" id="IPR013423">
    <property type="entry name" value="CHP02594"/>
</dbReference>